<reference evidence="1 2" key="1">
    <citation type="submission" date="2024-06" db="EMBL/GenBank/DDBJ databases">
        <title>The Natural Products Discovery Center: Release of the First 8490 Sequenced Strains for Exploring Actinobacteria Biosynthetic Diversity.</title>
        <authorList>
            <person name="Kalkreuter E."/>
            <person name="Kautsar S.A."/>
            <person name="Yang D."/>
            <person name="Bader C.D."/>
            <person name="Teijaro C.N."/>
            <person name="Fluegel L."/>
            <person name="Davis C.M."/>
            <person name="Simpson J.R."/>
            <person name="Lauterbach L."/>
            <person name="Steele A.D."/>
            <person name="Gui C."/>
            <person name="Meng S."/>
            <person name="Li G."/>
            <person name="Viehrig K."/>
            <person name="Ye F."/>
            <person name="Su P."/>
            <person name="Kiefer A.F."/>
            <person name="Nichols A."/>
            <person name="Cepeda A.J."/>
            <person name="Yan W."/>
            <person name="Fan B."/>
            <person name="Jiang Y."/>
            <person name="Adhikari A."/>
            <person name="Zheng C.-J."/>
            <person name="Schuster L."/>
            <person name="Cowan T.M."/>
            <person name="Smanski M.J."/>
            <person name="Chevrette M.G."/>
            <person name="De Carvalho L.P.S."/>
            <person name="Shen B."/>
        </authorList>
    </citation>
    <scope>NUCLEOTIDE SEQUENCE [LARGE SCALE GENOMIC DNA]</scope>
    <source>
        <strain evidence="1 2">NPDC001694</strain>
    </source>
</reference>
<keyword evidence="2" id="KW-1185">Reference proteome</keyword>
<sequence length="175" mass="19607">MTTPMPGTRPQLRRARMDLLGIYLNDHLAGSTVGAGRAQFMARSHRDPPYAEPLRHLAAEIAEDRQALLRIMRSLGVPQRRYKVAASGAAERLGRLKSNGRLFRRSPLTLVVELEFLRLGVKGKELGWRTLRALAEADGRLDEQELDGLTARAERQTSTLEELRVTAVRDVLLTD</sequence>
<accession>A0ABV1TS54</accession>
<organism evidence="1 2">
    <name type="scientific">Streptomyces sp. 900105755</name>
    <dbReference type="NCBI Taxonomy" id="3154389"/>
    <lineage>
        <taxon>Bacteria</taxon>
        <taxon>Bacillati</taxon>
        <taxon>Actinomycetota</taxon>
        <taxon>Actinomycetes</taxon>
        <taxon>Kitasatosporales</taxon>
        <taxon>Streptomycetaceae</taxon>
        <taxon>Streptomyces</taxon>
    </lineage>
</organism>
<name>A0ABV1TS54_9ACTN</name>
<dbReference type="EMBL" id="JBEOZM010000025">
    <property type="protein sequence ID" value="MER6272822.1"/>
    <property type="molecule type" value="Genomic_DNA"/>
</dbReference>
<dbReference type="RefSeq" id="WP_351961121.1">
    <property type="nucleotide sequence ID" value="NZ_JBEOZM010000025.1"/>
</dbReference>
<gene>
    <name evidence="1" type="ORF">ABT211_36970</name>
</gene>
<proteinExistence type="predicted"/>
<protein>
    <recommendedName>
        <fullName evidence="3">Hydroxylase</fullName>
    </recommendedName>
</protein>
<comment type="caution">
    <text evidence="1">The sequence shown here is derived from an EMBL/GenBank/DDBJ whole genome shotgun (WGS) entry which is preliminary data.</text>
</comment>
<dbReference type="Proteomes" id="UP001490365">
    <property type="component" value="Unassembled WGS sequence"/>
</dbReference>
<evidence type="ECO:0000313" key="2">
    <source>
        <dbReference type="Proteomes" id="UP001490365"/>
    </source>
</evidence>
<evidence type="ECO:0000313" key="1">
    <source>
        <dbReference type="EMBL" id="MER6272822.1"/>
    </source>
</evidence>
<evidence type="ECO:0008006" key="3">
    <source>
        <dbReference type="Google" id="ProtNLM"/>
    </source>
</evidence>